<accession>A0A6N7LRL0</accession>
<comment type="caution">
    <text evidence="2">The sequence shown here is derived from an EMBL/GenBank/DDBJ whole genome shotgun (WGS) entry which is preliminary data.</text>
</comment>
<proteinExistence type="predicted"/>
<dbReference type="OrthoDB" id="8400435at2"/>
<feature type="region of interest" description="Disordered" evidence="1">
    <location>
        <begin position="1"/>
        <end position="24"/>
    </location>
</feature>
<name>A0A6N7LRL0_SINTE</name>
<dbReference type="RefSeq" id="WP_153442934.1">
    <property type="nucleotide sequence ID" value="NZ_JACIGA010000021.1"/>
</dbReference>
<feature type="compositionally biased region" description="Polar residues" evidence="1">
    <location>
        <begin position="1"/>
        <end position="13"/>
    </location>
</feature>
<organism evidence="2 3">
    <name type="scientific">Sinorhizobium terangae</name>
    <dbReference type="NCBI Taxonomy" id="110322"/>
    <lineage>
        <taxon>Bacteria</taxon>
        <taxon>Pseudomonadati</taxon>
        <taxon>Pseudomonadota</taxon>
        <taxon>Alphaproteobacteria</taxon>
        <taxon>Hyphomicrobiales</taxon>
        <taxon>Rhizobiaceae</taxon>
        <taxon>Sinorhizobium/Ensifer group</taxon>
        <taxon>Sinorhizobium</taxon>
    </lineage>
</organism>
<sequence>MTQQFDLSVSNERVLSKAGGSSAMKRQLSVALSEDDMVRQIVGLCRYRQHYLATTLSPSVTPSWYQLRMSGQGTADETAGFLLLL</sequence>
<reference evidence="2 3" key="1">
    <citation type="journal article" date="2013" name="Genome Biol.">
        <title>Comparative genomics of the core and accessory genomes of 48 Sinorhizobium strains comprising five genospecies.</title>
        <authorList>
            <person name="Sugawara M."/>
            <person name="Epstein B."/>
            <person name="Badgley B.D."/>
            <person name="Unno T."/>
            <person name="Xu L."/>
            <person name="Reese J."/>
            <person name="Gyaneshwar P."/>
            <person name="Denny R."/>
            <person name="Mudge J."/>
            <person name="Bharti A.K."/>
            <person name="Farmer A.D."/>
            <person name="May G.D."/>
            <person name="Woodward J.E."/>
            <person name="Medigue C."/>
            <person name="Vallenet D."/>
            <person name="Lajus A."/>
            <person name="Rouy Z."/>
            <person name="Martinez-Vaz B."/>
            <person name="Tiffin P."/>
            <person name="Young N.D."/>
            <person name="Sadowsky M.J."/>
        </authorList>
    </citation>
    <scope>NUCLEOTIDE SEQUENCE [LARGE SCALE GENOMIC DNA]</scope>
    <source>
        <strain evidence="2 3">USDA4894</strain>
    </source>
</reference>
<keyword evidence="3" id="KW-1185">Reference proteome</keyword>
<dbReference type="EMBL" id="WITC01000132">
    <property type="protein sequence ID" value="MQX19135.1"/>
    <property type="molecule type" value="Genomic_DNA"/>
</dbReference>
<dbReference type="Proteomes" id="UP000439983">
    <property type="component" value="Unassembled WGS sequence"/>
</dbReference>
<dbReference type="AlphaFoldDB" id="A0A6N7LRL0"/>
<evidence type="ECO:0000256" key="1">
    <source>
        <dbReference type="SAM" id="MobiDB-lite"/>
    </source>
</evidence>
<evidence type="ECO:0000313" key="3">
    <source>
        <dbReference type="Proteomes" id="UP000439983"/>
    </source>
</evidence>
<evidence type="ECO:0000313" key="2">
    <source>
        <dbReference type="EMBL" id="MQX19135.1"/>
    </source>
</evidence>
<gene>
    <name evidence="2" type="ORF">GHK62_31745</name>
</gene>
<protein>
    <submittedName>
        <fullName evidence="2">Uncharacterized protein</fullName>
    </submittedName>
</protein>